<dbReference type="EMBL" id="MNCJ02000331">
    <property type="protein sequence ID" value="KAF5759958.1"/>
    <property type="molecule type" value="Genomic_DNA"/>
</dbReference>
<reference evidence="1" key="1">
    <citation type="journal article" date="2017" name="Nature">
        <title>The sunflower genome provides insights into oil metabolism, flowering and Asterid evolution.</title>
        <authorList>
            <person name="Badouin H."/>
            <person name="Gouzy J."/>
            <person name="Grassa C.J."/>
            <person name="Murat F."/>
            <person name="Staton S.E."/>
            <person name="Cottret L."/>
            <person name="Lelandais-Briere C."/>
            <person name="Owens G.L."/>
            <person name="Carrere S."/>
            <person name="Mayjonade B."/>
            <person name="Legrand L."/>
            <person name="Gill N."/>
            <person name="Kane N.C."/>
            <person name="Bowers J.E."/>
            <person name="Hubner S."/>
            <person name="Bellec A."/>
            <person name="Berard A."/>
            <person name="Berges H."/>
            <person name="Blanchet N."/>
            <person name="Boniface M.C."/>
            <person name="Brunel D."/>
            <person name="Catrice O."/>
            <person name="Chaidir N."/>
            <person name="Claudel C."/>
            <person name="Donnadieu C."/>
            <person name="Faraut T."/>
            <person name="Fievet G."/>
            <person name="Helmstetter N."/>
            <person name="King M."/>
            <person name="Knapp S.J."/>
            <person name="Lai Z."/>
            <person name="Le Paslier M.C."/>
            <person name="Lippi Y."/>
            <person name="Lorenzon L."/>
            <person name="Mandel J.R."/>
            <person name="Marage G."/>
            <person name="Marchand G."/>
            <person name="Marquand E."/>
            <person name="Bret-Mestries E."/>
            <person name="Morien E."/>
            <person name="Nambeesan S."/>
            <person name="Nguyen T."/>
            <person name="Pegot-Espagnet P."/>
            <person name="Pouilly N."/>
            <person name="Raftis F."/>
            <person name="Sallet E."/>
            <person name="Schiex T."/>
            <person name="Thomas J."/>
            <person name="Vandecasteele C."/>
            <person name="Vares D."/>
            <person name="Vear F."/>
            <person name="Vautrin S."/>
            <person name="Crespi M."/>
            <person name="Mangin B."/>
            <person name="Burke J.M."/>
            <person name="Salse J."/>
            <person name="Munos S."/>
            <person name="Vincourt P."/>
            <person name="Rieseberg L.H."/>
            <person name="Langlade N.B."/>
        </authorList>
    </citation>
    <scope>NUCLEOTIDE SEQUENCE</scope>
    <source>
        <tissue evidence="1">Leaves</tissue>
    </source>
</reference>
<proteinExistence type="predicted"/>
<sequence>MQYFAIFFLGTQVCRIERTILCWLPRAAHNGPGHQIKRAESDYGHRLPYALLTVFCYCYVVFRWSLGSGSRAVTVFGLVV</sequence>
<gene>
    <name evidence="1" type="ORF">HanXRQr2_Chr16g0747721</name>
</gene>
<evidence type="ECO:0000313" key="1">
    <source>
        <dbReference type="EMBL" id="KAF5759958.1"/>
    </source>
</evidence>
<dbReference type="Proteomes" id="UP000215914">
    <property type="component" value="Unassembled WGS sequence"/>
</dbReference>
<evidence type="ECO:0000313" key="2">
    <source>
        <dbReference type="Proteomes" id="UP000215914"/>
    </source>
</evidence>
<organism evidence="1 2">
    <name type="scientific">Helianthus annuus</name>
    <name type="common">Common sunflower</name>
    <dbReference type="NCBI Taxonomy" id="4232"/>
    <lineage>
        <taxon>Eukaryota</taxon>
        <taxon>Viridiplantae</taxon>
        <taxon>Streptophyta</taxon>
        <taxon>Embryophyta</taxon>
        <taxon>Tracheophyta</taxon>
        <taxon>Spermatophyta</taxon>
        <taxon>Magnoliopsida</taxon>
        <taxon>eudicotyledons</taxon>
        <taxon>Gunneridae</taxon>
        <taxon>Pentapetalae</taxon>
        <taxon>asterids</taxon>
        <taxon>campanulids</taxon>
        <taxon>Asterales</taxon>
        <taxon>Asteraceae</taxon>
        <taxon>Asteroideae</taxon>
        <taxon>Heliantheae alliance</taxon>
        <taxon>Heliantheae</taxon>
        <taxon>Helianthus</taxon>
    </lineage>
</organism>
<protein>
    <submittedName>
        <fullName evidence="1">Uncharacterized protein</fullName>
    </submittedName>
</protein>
<reference evidence="1" key="2">
    <citation type="submission" date="2020-06" db="EMBL/GenBank/DDBJ databases">
        <title>Helianthus annuus Genome sequencing and assembly Release 2.</title>
        <authorList>
            <person name="Gouzy J."/>
            <person name="Langlade N."/>
            <person name="Munos S."/>
        </authorList>
    </citation>
    <scope>NUCLEOTIDE SEQUENCE</scope>
    <source>
        <tissue evidence="1">Leaves</tissue>
    </source>
</reference>
<keyword evidence="2" id="KW-1185">Reference proteome</keyword>
<name>A0A9K3GYM0_HELAN</name>
<dbReference type="Gramene" id="mRNA:HanXRQr2_Chr16g0747721">
    <property type="protein sequence ID" value="mRNA:HanXRQr2_Chr16g0747721"/>
    <property type="gene ID" value="HanXRQr2_Chr16g0747721"/>
</dbReference>
<dbReference type="AlphaFoldDB" id="A0A9K3GYM0"/>
<comment type="caution">
    <text evidence="1">The sequence shown here is derived from an EMBL/GenBank/DDBJ whole genome shotgun (WGS) entry which is preliminary data.</text>
</comment>
<accession>A0A9K3GYM0</accession>